<evidence type="ECO:0000313" key="1">
    <source>
        <dbReference type="EMBL" id="CAA2140561.1"/>
    </source>
</evidence>
<name>A0A679K0S4_9HYPH</name>
<proteinExistence type="predicted"/>
<gene>
    <name evidence="1" type="ORF">MBLL_02188</name>
</gene>
<evidence type="ECO:0008006" key="2">
    <source>
        <dbReference type="Google" id="ProtNLM"/>
    </source>
</evidence>
<keyword evidence="1" id="KW-0614">Plasmid</keyword>
<dbReference type="EMBL" id="LR743510">
    <property type="protein sequence ID" value="CAA2140561.1"/>
    <property type="molecule type" value="Genomic_DNA"/>
</dbReference>
<dbReference type="AlphaFoldDB" id="A0A679K0S4"/>
<protein>
    <recommendedName>
        <fullName evidence="2">Transposase IS4-like domain-containing protein</fullName>
    </recommendedName>
</protein>
<geneLocation type="plasmid" evidence="1">
    <name>1</name>
</geneLocation>
<reference evidence="1" key="1">
    <citation type="submission" date="2019-12" db="EMBL/GenBank/DDBJ databases">
        <authorList>
            <person name="Cremers G."/>
        </authorList>
    </citation>
    <scope>NUCLEOTIDE SEQUENCE</scope>
    <source>
        <strain evidence="1">Mbul2</strain>
        <plasmid evidence="1">1</plasmid>
    </source>
</reference>
<sequence length="81" mass="8414">MQGYNGQIAVDDANEIIVAHRPVTTSADSRALVPIIDDVRSHFGLQSFEVSGDAGFTNRGKLGCSEGAADYRLAGSGSGES</sequence>
<organism evidence="1">
    <name type="scientific">Methylobacterium bullatum</name>
    <dbReference type="NCBI Taxonomy" id="570505"/>
    <lineage>
        <taxon>Bacteria</taxon>
        <taxon>Pseudomonadati</taxon>
        <taxon>Pseudomonadota</taxon>
        <taxon>Alphaproteobacteria</taxon>
        <taxon>Hyphomicrobiales</taxon>
        <taxon>Methylobacteriaceae</taxon>
        <taxon>Methylobacterium</taxon>
    </lineage>
</organism>
<accession>A0A679K0S4</accession>